<evidence type="ECO:0008006" key="3">
    <source>
        <dbReference type="Google" id="ProtNLM"/>
    </source>
</evidence>
<dbReference type="Gene3D" id="3.30.700.10">
    <property type="entry name" value="Glycoprotein, Type 4 Pilin"/>
    <property type="match status" value="1"/>
</dbReference>
<reference evidence="1 2" key="1">
    <citation type="journal article" date="2016" name="Nat. Commun.">
        <title>Thousands of microbial genomes shed light on interconnected biogeochemical processes in an aquifer system.</title>
        <authorList>
            <person name="Anantharaman K."/>
            <person name="Brown C.T."/>
            <person name="Hug L.A."/>
            <person name="Sharon I."/>
            <person name="Castelle C.J."/>
            <person name="Probst A.J."/>
            <person name="Thomas B.C."/>
            <person name="Singh A."/>
            <person name="Wilkins M.J."/>
            <person name="Karaoz U."/>
            <person name="Brodie E.L."/>
            <person name="Williams K.H."/>
            <person name="Hubbard S.S."/>
            <person name="Banfield J.F."/>
        </authorList>
    </citation>
    <scope>NUCLEOTIDE SEQUENCE [LARGE SCALE GENOMIC DNA]</scope>
</reference>
<dbReference type="Proteomes" id="UP000176662">
    <property type="component" value="Unassembled WGS sequence"/>
</dbReference>
<protein>
    <recommendedName>
        <fullName evidence="3">Type II secretion system protein GspG C-terminal domain-containing protein</fullName>
    </recommendedName>
</protein>
<name>A0A1G2DYC2_9BACT</name>
<gene>
    <name evidence="1" type="ORF">A2Z68_00220</name>
</gene>
<organism evidence="1 2">
    <name type="scientific">Candidatus Nealsonbacteria bacterium RBG_13_38_11</name>
    <dbReference type="NCBI Taxonomy" id="1801662"/>
    <lineage>
        <taxon>Bacteria</taxon>
        <taxon>Candidatus Nealsoniibacteriota</taxon>
    </lineage>
</organism>
<proteinExistence type="predicted"/>
<sequence length="138" mass="15304">MEVIIVVAIIAILASAVLIALNPAKNLRDARNATRWSQMNSITNGIYSYVIENKGLYPDCLSTTTGRIIYDEDASSTAWNLVDIETCDELTPIFLPSFPKEPQDKEYVVGYMDATSSDRIIIRCTADEAIDDNILIVN</sequence>
<evidence type="ECO:0000313" key="1">
    <source>
        <dbReference type="EMBL" id="OGZ18579.1"/>
    </source>
</evidence>
<dbReference type="AlphaFoldDB" id="A0A1G2DYC2"/>
<comment type="caution">
    <text evidence="1">The sequence shown here is derived from an EMBL/GenBank/DDBJ whole genome shotgun (WGS) entry which is preliminary data.</text>
</comment>
<dbReference type="InterPro" id="IPR045584">
    <property type="entry name" value="Pilin-like"/>
</dbReference>
<accession>A0A1G2DYC2</accession>
<dbReference type="SUPFAM" id="SSF54523">
    <property type="entry name" value="Pili subunits"/>
    <property type="match status" value="1"/>
</dbReference>
<evidence type="ECO:0000313" key="2">
    <source>
        <dbReference type="Proteomes" id="UP000176662"/>
    </source>
</evidence>
<dbReference type="EMBL" id="MHLX01000028">
    <property type="protein sequence ID" value="OGZ18579.1"/>
    <property type="molecule type" value="Genomic_DNA"/>
</dbReference>